<evidence type="ECO:0000256" key="4">
    <source>
        <dbReference type="ARBA" id="ARBA00022695"/>
    </source>
</evidence>
<protein>
    <recommendedName>
        <fullName evidence="9">MobA-like NTP transferase domain-containing protein</fullName>
    </recommendedName>
</protein>
<evidence type="ECO:0000313" key="11">
    <source>
        <dbReference type="Proteomes" id="UP000320184"/>
    </source>
</evidence>
<gene>
    <name evidence="10" type="ORF">E6K73_10635</name>
</gene>
<dbReference type="CDD" id="cd02540">
    <property type="entry name" value="GT2_GlmU_N_bac"/>
    <property type="match status" value="1"/>
</dbReference>
<name>A0A538SCG7_UNCEI</name>
<evidence type="ECO:0000256" key="5">
    <source>
        <dbReference type="ARBA" id="ARBA00023315"/>
    </source>
</evidence>
<comment type="catalytic activity">
    <reaction evidence="6">
        <text>alpha-D-glucosamine 1-phosphate + acetyl-CoA = N-acetyl-alpha-D-glucosamine 1-phosphate + CoA + H(+)</text>
        <dbReference type="Rhea" id="RHEA:13725"/>
        <dbReference type="ChEBI" id="CHEBI:15378"/>
        <dbReference type="ChEBI" id="CHEBI:57287"/>
        <dbReference type="ChEBI" id="CHEBI:57288"/>
        <dbReference type="ChEBI" id="CHEBI:57776"/>
        <dbReference type="ChEBI" id="CHEBI:58516"/>
        <dbReference type="EC" id="2.3.1.157"/>
    </reaction>
</comment>
<dbReference type="Pfam" id="PF12804">
    <property type="entry name" value="NTP_transf_3"/>
    <property type="match status" value="1"/>
</dbReference>
<sequence length="264" mass="28213">MGAAMSRYRHPDTAALVLAAGQGKRMNSDLAKVLHPMAGQPLLAHVLGTLQELGVGRVLVVIGHQRERVREQFANAEVEWVVQAEQRGTGHAVLMAGPALEAFEGTLLVVCGDTPLLRAVTLHDLLECHARSGASVTVLSMRVPDPGGYGRILRSAGGDIEAIVEERDATAAQRGVDEVNSGIYAFRYPDLVTVLSRLTSHNVQGEYYLTDTVTLLRNGGRRAAVVCAPDARELMGINTVEQLAEAERVYHSLGARPVPRGGAG</sequence>
<accession>A0A538SCG7</accession>
<evidence type="ECO:0000256" key="2">
    <source>
        <dbReference type="ARBA" id="ARBA00007947"/>
    </source>
</evidence>
<keyword evidence="5" id="KW-0012">Acyltransferase</keyword>
<keyword evidence="4" id="KW-0548">Nucleotidyltransferase</keyword>
<keyword evidence="3" id="KW-0808">Transferase</keyword>
<dbReference type="GO" id="GO:0003977">
    <property type="term" value="F:UDP-N-acetylglucosamine diphosphorylase activity"/>
    <property type="evidence" value="ECO:0007669"/>
    <property type="project" value="UniProtKB-EC"/>
</dbReference>
<dbReference type="InterPro" id="IPR025877">
    <property type="entry name" value="MobA-like_NTP_Trfase"/>
</dbReference>
<evidence type="ECO:0000256" key="3">
    <source>
        <dbReference type="ARBA" id="ARBA00022679"/>
    </source>
</evidence>
<evidence type="ECO:0000256" key="8">
    <source>
        <dbReference type="ARBA" id="ARBA00049628"/>
    </source>
</evidence>
<dbReference type="SUPFAM" id="SSF53448">
    <property type="entry name" value="Nucleotide-diphospho-sugar transferases"/>
    <property type="match status" value="1"/>
</dbReference>
<feature type="domain" description="MobA-like NTP transferase" evidence="9">
    <location>
        <begin position="15"/>
        <end position="141"/>
    </location>
</feature>
<evidence type="ECO:0000259" key="9">
    <source>
        <dbReference type="Pfam" id="PF12804"/>
    </source>
</evidence>
<organism evidence="10 11">
    <name type="scientific">Eiseniibacteriota bacterium</name>
    <dbReference type="NCBI Taxonomy" id="2212470"/>
    <lineage>
        <taxon>Bacteria</taxon>
        <taxon>Candidatus Eiseniibacteriota</taxon>
    </lineage>
</organism>
<comment type="function">
    <text evidence="8">Catalyzes the last two sequential reactions in the de novo biosynthetic pathway for UDP-N-acetylglucosamine (UDP-GlcNAc). The C-terminal domain catalyzes the transfer of acetyl group from acetyl coenzyme A to glucosamine-1-phosphate (GlcN-1-P) to produce N-acetylglucosamine-1-phosphate (GlcNAc-1-P), which is converted into UDP-GlcNAc by the transfer of uridine 5-monophosphate (from uridine 5-triphosphate), a reaction catalyzed by the N-terminal domain.</text>
</comment>
<dbReference type="PANTHER" id="PTHR43584:SF3">
    <property type="entry name" value="BIFUNCTIONAL PROTEIN GLMU"/>
    <property type="match status" value="1"/>
</dbReference>
<comment type="caution">
    <text evidence="10">The sequence shown here is derived from an EMBL/GenBank/DDBJ whole genome shotgun (WGS) entry which is preliminary data.</text>
</comment>
<dbReference type="InterPro" id="IPR029044">
    <property type="entry name" value="Nucleotide-diphossugar_trans"/>
</dbReference>
<comment type="catalytic activity">
    <reaction evidence="7">
        <text>N-acetyl-alpha-D-glucosamine 1-phosphate + UTP + H(+) = UDP-N-acetyl-alpha-D-glucosamine + diphosphate</text>
        <dbReference type="Rhea" id="RHEA:13509"/>
        <dbReference type="ChEBI" id="CHEBI:15378"/>
        <dbReference type="ChEBI" id="CHEBI:33019"/>
        <dbReference type="ChEBI" id="CHEBI:46398"/>
        <dbReference type="ChEBI" id="CHEBI:57705"/>
        <dbReference type="ChEBI" id="CHEBI:57776"/>
        <dbReference type="EC" id="2.7.7.23"/>
    </reaction>
</comment>
<evidence type="ECO:0000256" key="1">
    <source>
        <dbReference type="ARBA" id="ARBA00007707"/>
    </source>
</evidence>
<dbReference type="PANTHER" id="PTHR43584">
    <property type="entry name" value="NUCLEOTIDYL TRANSFERASE"/>
    <property type="match status" value="1"/>
</dbReference>
<dbReference type="Proteomes" id="UP000320184">
    <property type="component" value="Unassembled WGS sequence"/>
</dbReference>
<comment type="similarity">
    <text evidence="2">In the N-terminal section; belongs to the N-acetylglucosamine-1-phosphate uridyltransferase family.</text>
</comment>
<evidence type="ECO:0000256" key="6">
    <source>
        <dbReference type="ARBA" id="ARBA00048247"/>
    </source>
</evidence>
<dbReference type="InterPro" id="IPR050065">
    <property type="entry name" value="GlmU-like"/>
</dbReference>
<dbReference type="GO" id="GO:0019134">
    <property type="term" value="F:glucosamine-1-phosphate N-acetyltransferase activity"/>
    <property type="evidence" value="ECO:0007669"/>
    <property type="project" value="UniProtKB-EC"/>
</dbReference>
<proteinExistence type="inferred from homology"/>
<reference evidence="10 11" key="1">
    <citation type="journal article" date="2019" name="Nat. Microbiol.">
        <title>Mediterranean grassland soil C-N compound turnover is dependent on rainfall and depth, and is mediated by genomically divergent microorganisms.</title>
        <authorList>
            <person name="Diamond S."/>
            <person name="Andeer P.F."/>
            <person name="Li Z."/>
            <person name="Crits-Christoph A."/>
            <person name="Burstein D."/>
            <person name="Anantharaman K."/>
            <person name="Lane K.R."/>
            <person name="Thomas B.C."/>
            <person name="Pan C."/>
            <person name="Northen T.R."/>
            <person name="Banfield J.F."/>
        </authorList>
    </citation>
    <scope>NUCLEOTIDE SEQUENCE [LARGE SCALE GENOMIC DNA]</scope>
    <source>
        <strain evidence="10">WS_3</strain>
    </source>
</reference>
<evidence type="ECO:0000313" key="10">
    <source>
        <dbReference type="EMBL" id="TMQ49057.1"/>
    </source>
</evidence>
<comment type="similarity">
    <text evidence="1">In the C-terminal section; belongs to the transferase hexapeptide repeat family.</text>
</comment>
<dbReference type="AlphaFoldDB" id="A0A538SCG7"/>
<dbReference type="Gene3D" id="3.90.550.10">
    <property type="entry name" value="Spore Coat Polysaccharide Biosynthesis Protein SpsA, Chain A"/>
    <property type="match status" value="1"/>
</dbReference>
<evidence type="ECO:0000256" key="7">
    <source>
        <dbReference type="ARBA" id="ARBA00048493"/>
    </source>
</evidence>
<dbReference type="EMBL" id="VBOT01000128">
    <property type="protein sequence ID" value="TMQ49057.1"/>
    <property type="molecule type" value="Genomic_DNA"/>
</dbReference>